<dbReference type="PANTHER" id="PTHR48050">
    <property type="entry name" value="STEROL 3-BETA-GLUCOSYLTRANSFERASE"/>
    <property type="match status" value="1"/>
</dbReference>
<comment type="caution">
    <text evidence="3">The sequence shown here is derived from an EMBL/GenBank/DDBJ whole genome shotgun (WGS) entry which is preliminary data.</text>
</comment>
<dbReference type="InterPro" id="IPR010610">
    <property type="entry name" value="EryCIII-like_C"/>
</dbReference>
<evidence type="ECO:0000313" key="3">
    <source>
        <dbReference type="EMBL" id="NYH78137.1"/>
    </source>
</evidence>
<dbReference type="PANTHER" id="PTHR48050:SF13">
    <property type="entry name" value="STEROL 3-BETA-GLUCOSYLTRANSFERASE UGT80A2"/>
    <property type="match status" value="1"/>
</dbReference>
<evidence type="ECO:0000256" key="1">
    <source>
        <dbReference type="ARBA" id="ARBA00022679"/>
    </source>
</evidence>
<dbReference type="InterPro" id="IPR035595">
    <property type="entry name" value="UDP_glycos_trans_CS"/>
</dbReference>
<feature type="domain" description="Erythromycin biosynthesis protein CIII-like C-terminal" evidence="2">
    <location>
        <begin position="258"/>
        <end position="396"/>
    </location>
</feature>
<gene>
    <name evidence="3" type="ORF">FHR84_001459</name>
</gene>
<proteinExistence type="predicted"/>
<dbReference type="AlphaFoldDB" id="A0A852Z6R5"/>
<dbReference type="SUPFAM" id="SSF53756">
    <property type="entry name" value="UDP-Glycosyltransferase/glycogen phosphorylase"/>
    <property type="match status" value="1"/>
</dbReference>
<keyword evidence="4" id="KW-1185">Reference proteome</keyword>
<dbReference type="RefSeq" id="WP_179534651.1">
    <property type="nucleotide sequence ID" value="NZ_JACBYW010000002.1"/>
</dbReference>
<keyword evidence="3" id="KW-0328">Glycosyltransferase</keyword>
<name>A0A852Z6R5_9ACTN</name>
<protein>
    <submittedName>
        <fullName evidence="3">N-glycosyltransferase</fullName>
        <ecNumber evidence="3">2.4.1.-</ecNumber>
    </submittedName>
</protein>
<reference evidence="3 4" key="1">
    <citation type="submission" date="2020-07" db="EMBL/GenBank/DDBJ databases">
        <title>Genomic Encyclopedia of Type Strains, Phase III (KMG-III): the genomes of soil and plant-associated and newly described type strains.</title>
        <authorList>
            <person name="Whitman W."/>
        </authorList>
    </citation>
    <scope>NUCLEOTIDE SEQUENCE [LARGE SCALE GENOMIC DNA]</scope>
    <source>
        <strain evidence="3 4">CECT 8576</strain>
    </source>
</reference>
<dbReference type="EC" id="2.4.1.-" evidence="3"/>
<keyword evidence="1 3" id="KW-0808">Transferase</keyword>
<dbReference type="PROSITE" id="PS00375">
    <property type="entry name" value="UDPGT"/>
    <property type="match status" value="1"/>
</dbReference>
<dbReference type="CDD" id="cd03784">
    <property type="entry name" value="GT1_Gtf-like"/>
    <property type="match status" value="1"/>
</dbReference>
<dbReference type="GO" id="GO:0016758">
    <property type="term" value="F:hexosyltransferase activity"/>
    <property type="evidence" value="ECO:0007669"/>
    <property type="project" value="UniProtKB-ARBA"/>
</dbReference>
<evidence type="ECO:0000313" key="4">
    <source>
        <dbReference type="Proteomes" id="UP000548304"/>
    </source>
</evidence>
<dbReference type="Pfam" id="PF06722">
    <property type="entry name" value="EryCIII-like_C"/>
    <property type="match status" value="1"/>
</dbReference>
<organism evidence="3 4">
    <name type="scientific">Actinopolyspora biskrensis</name>
    <dbReference type="NCBI Taxonomy" id="1470178"/>
    <lineage>
        <taxon>Bacteria</taxon>
        <taxon>Bacillati</taxon>
        <taxon>Actinomycetota</taxon>
        <taxon>Actinomycetes</taxon>
        <taxon>Actinopolysporales</taxon>
        <taxon>Actinopolysporaceae</taxon>
        <taxon>Actinopolyspora</taxon>
    </lineage>
</organism>
<dbReference type="InterPro" id="IPR050426">
    <property type="entry name" value="Glycosyltransferase_28"/>
</dbReference>
<dbReference type="Proteomes" id="UP000548304">
    <property type="component" value="Unassembled WGS sequence"/>
</dbReference>
<dbReference type="GO" id="GO:0017000">
    <property type="term" value="P:antibiotic biosynthetic process"/>
    <property type="evidence" value="ECO:0007669"/>
    <property type="project" value="UniProtKB-ARBA"/>
</dbReference>
<dbReference type="InterPro" id="IPR002213">
    <property type="entry name" value="UDP_glucos_trans"/>
</dbReference>
<dbReference type="EMBL" id="JACBYW010000002">
    <property type="protein sequence ID" value="NYH78137.1"/>
    <property type="molecule type" value="Genomic_DNA"/>
</dbReference>
<dbReference type="GO" id="GO:0008194">
    <property type="term" value="F:UDP-glycosyltransferase activity"/>
    <property type="evidence" value="ECO:0007669"/>
    <property type="project" value="InterPro"/>
</dbReference>
<evidence type="ECO:0000259" key="2">
    <source>
        <dbReference type="Pfam" id="PF06722"/>
    </source>
</evidence>
<dbReference type="Gene3D" id="3.40.50.2000">
    <property type="entry name" value="Glycogen Phosphorylase B"/>
    <property type="match status" value="2"/>
</dbReference>
<sequence>MRIAFGSQPLYSHLVPAVLPLARLAAEAGHEVAVLTSPELSEEIHAFGLTPLPLRNAISPREMLQRPELHERLGLDLAFLEDLGRKTLRAQDDHFAAMFAGPVAGDSAEEAVEVLKSFAPDLLVRESTDHASYYAAEYLGVRHTALDIGPLAPFNTEAMLTRINEQRGRLDLEPVTDPLHPFRGGRIGMAPESFYPESLRLPSASYYNAPPARAGQLDPAIAELPGDRPLVLATLGSNAAGMLGGGELNLLNTIVEALGDLRVTGVVALGDGVSPEDWTGSRPDNVYLTSFAQQQLLLPACEAFITHGGFNGVREALSSGIPMVVLPISAEQPANAERVEQLEAGKRLNLEDLTHDSLRTALGTVLADSAHRHRTRAMAREFRALPRFGEIVSGLERQLEQR</sequence>
<accession>A0A852Z6R5</accession>
<dbReference type="FunFam" id="3.40.50.2000:FF:000072">
    <property type="entry name" value="Glycosyl transferase"/>
    <property type="match status" value="1"/>
</dbReference>